<protein>
    <recommendedName>
        <fullName evidence="4">YshB family small membrane protein</fullName>
    </recommendedName>
</protein>
<evidence type="ECO:0000313" key="2">
    <source>
        <dbReference type="EMBL" id="RBP58714.1"/>
    </source>
</evidence>
<keyword evidence="1" id="KW-1133">Transmembrane helix</keyword>
<evidence type="ECO:0008006" key="4">
    <source>
        <dbReference type="Google" id="ProtNLM"/>
    </source>
</evidence>
<sequence>MLDSLISVVSHSAEISSAASYSPQTAIAAVLCAVLINFFS</sequence>
<keyword evidence="3" id="KW-1185">Reference proteome</keyword>
<proteinExistence type="predicted"/>
<dbReference type="AlphaFoldDB" id="A0A366HY17"/>
<dbReference type="OrthoDB" id="6611600at2"/>
<reference evidence="2 3" key="1">
    <citation type="submission" date="2018-06" db="EMBL/GenBank/DDBJ databases">
        <title>Genomic Encyclopedia of Type Strains, Phase IV (KMG-IV): sequencing the most valuable type-strain genomes for metagenomic binning, comparative biology and taxonomic classification.</title>
        <authorList>
            <person name="Goeker M."/>
        </authorList>
    </citation>
    <scope>NUCLEOTIDE SEQUENCE [LARGE SCALE GENOMIC DNA]</scope>
    <source>
        <strain evidence="2 3">DSM 30166</strain>
    </source>
</reference>
<gene>
    <name evidence="2" type="ORF">DES54_14716</name>
</gene>
<evidence type="ECO:0000256" key="1">
    <source>
        <dbReference type="SAM" id="Phobius"/>
    </source>
</evidence>
<dbReference type="Proteomes" id="UP000253046">
    <property type="component" value="Unassembled WGS sequence"/>
</dbReference>
<organism evidence="2 3">
    <name type="scientific">Brenneria salicis ATCC 15712 = DSM 30166</name>
    <dbReference type="NCBI Taxonomy" id="714314"/>
    <lineage>
        <taxon>Bacteria</taxon>
        <taxon>Pseudomonadati</taxon>
        <taxon>Pseudomonadota</taxon>
        <taxon>Gammaproteobacteria</taxon>
        <taxon>Enterobacterales</taxon>
        <taxon>Pectobacteriaceae</taxon>
        <taxon>Brenneria</taxon>
    </lineage>
</organism>
<dbReference type="RefSeq" id="WP_147247313.1">
    <property type="nucleotide sequence ID" value="NZ_AGJP01000001.1"/>
</dbReference>
<name>A0A366HY17_9GAMM</name>
<dbReference type="InterPro" id="IPR047812">
    <property type="entry name" value="YshB"/>
</dbReference>
<keyword evidence="1" id="KW-0472">Membrane</keyword>
<accession>A0A366HY17</accession>
<evidence type="ECO:0000313" key="3">
    <source>
        <dbReference type="Proteomes" id="UP000253046"/>
    </source>
</evidence>
<dbReference type="NCBIfam" id="NF033841">
    <property type="entry name" value="small_YshB"/>
    <property type="match status" value="1"/>
</dbReference>
<dbReference type="EMBL" id="QNRY01000047">
    <property type="protein sequence ID" value="RBP58714.1"/>
    <property type="molecule type" value="Genomic_DNA"/>
</dbReference>
<feature type="transmembrane region" description="Helical" evidence="1">
    <location>
        <begin position="20"/>
        <end position="39"/>
    </location>
</feature>
<keyword evidence="1" id="KW-0812">Transmembrane</keyword>
<comment type="caution">
    <text evidence="2">The sequence shown here is derived from an EMBL/GenBank/DDBJ whole genome shotgun (WGS) entry which is preliminary data.</text>
</comment>